<dbReference type="Proteomes" id="UP000030645">
    <property type="component" value="Unassembled WGS sequence"/>
</dbReference>
<name>W9RI13_9ROSA</name>
<reference evidence="2" key="1">
    <citation type="submission" date="2013-01" db="EMBL/GenBank/DDBJ databases">
        <title>Draft Genome Sequence of a Mulberry Tree, Morus notabilis C.K. Schneid.</title>
        <authorList>
            <person name="He N."/>
            <person name="Zhao S."/>
        </authorList>
    </citation>
    <scope>NUCLEOTIDE SEQUENCE</scope>
</reference>
<keyword evidence="2" id="KW-1185">Reference proteome</keyword>
<organism evidence="1 2">
    <name type="scientific">Morus notabilis</name>
    <dbReference type="NCBI Taxonomy" id="981085"/>
    <lineage>
        <taxon>Eukaryota</taxon>
        <taxon>Viridiplantae</taxon>
        <taxon>Streptophyta</taxon>
        <taxon>Embryophyta</taxon>
        <taxon>Tracheophyta</taxon>
        <taxon>Spermatophyta</taxon>
        <taxon>Magnoliopsida</taxon>
        <taxon>eudicotyledons</taxon>
        <taxon>Gunneridae</taxon>
        <taxon>Pentapetalae</taxon>
        <taxon>rosids</taxon>
        <taxon>fabids</taxon>
        <taxon>Rosales</taxon>
        <taxon>Moraceae</taxon>
        <taxon>Moreae</taxon>
        <taxon>Morus</taxon>
    </lineage>
</organism>
<protein>
    <submittedName>
        <fullName evidence="1">Uncharacterized protein</fullName>
    </submittedName>
</protein>
<evidence type="ECO:0000313" key="1">
    <source>
        <dbReference type="EMBL" id="EXB93187.1"/>
    </source>
</evidence>
<dbReference type="EMBL" id="KE345062">
    <property type="protein sequence ID" value="EXB93187.1"/>
    <property type="molecule type" value="Genomic_DNA"/>
</dbReference>
<gene>
    <name evidence="1" type="ORF">L484_024525</name>
</gene>
<dbReference type="AlphaFoldDB" id="W9RI13"/>
<evidence type="ECO:0000313" key="2">
    <source>
        <dbReference type="Proteomes" id="UP000030645"/>
    </source>
</evidence>
<accession>W9RI13</accession>
<sequence>MTDNLYYYGKLAVSWQGTISNLVATIDTDVSGGLGADYLVIVTRVAEEKKIIKEENANMANASATTATFD</sequence>
<proteinExistence type="predicted"/>